<name>A0A6S6SVB5_9BACT</name>
<protein>
    <submittedName>
        <fullName evidence="1">Uncharacterized protein</fullName>
    </submittedName>
</protein>
<proteinExistence type="predicted"/>
<gene>
    <name evidence="1" type="ORF">HELGO_WM3245</name>
</gene>
<reference evidence="1" key="1">
    <citation type="submission" date="2020-01" db="EMBL/GenBank/DDBJ databases">
        <authorList>
            <person name="Meier V. D."/>
            <person name="Meier V D."/>
        </authorList>
    </citation>
    <scope>NUCLEOTIDE SEQUENCE</scope>
    <source>
        <strain evidence="1">HLG_WM_MAG_01</strain>
    </source>
</reference>
<accession>A0A6S6SVB5</accession>
<dbReference type="EMBL" id="CACVAS010000047">
    <property type="protein sequence ID" value="CAA6806948.1"/>
    <property type="molecule type" value="Genomic_DNA"/>
</dbReference>
<sequence>MAPLLKEVEASFIVWLKERNKKEVKNIETFIFKNQIMFISDGIRWCFHYDYENNLTCSLQAENILLSDIVEPVVLDETLRLFA</sequence>
<dbReference type="AlphaFoldDB" id="A0A6S6SVB5"/>
<evidence type="ECO:0000313" key="1">
    <source>
        <dbReference type="EMBL" id="CAA6806948.1"/>
    </source>
</evidence>
<organism evidence="1">
    <name type="scientific">uncultured Sulfurovum sp</name>
    <dbReference type="NCBI Taxonomy" id="269237"/>
    <lineage>
        <taxon>Bacteria</taxon>
        <taxon>Pseudomonadati</taxon>
        <taxon>Campylobacterota</taxon>
        <taxon>Epsilonproteobacteria</taxon>
        <taxon>Campylobacterales</taxon>
        <taxon>Sulfurovaceae</taxon>
        <taxon>Sulfurovum</taxon>
        <taxon>environmental samples</taxon>
    </lineage>
</organism>